<name>A0ABS2QPW4_9BACI</name>
<keyword evidence="8 10" id="KW-0520">NAD</keyword>
<dbReference type="NCBIfam" id="TIGR00125">
    <property type="entry name" value="cyt_tran_rel"/>
    <property type="match status" value="1"/>
</dbReference>
<dbReference type="NCBIfam" id="TIGR00482">
    <property type="entry name" value="nicotinate (nicotinamide) nucleotide adenylyltransferase"/>
    <property type="match status" value="1"/>
</dbReference>
<dbReference type="Pfam" id="PF01467">
    <property type="entry name" value="CTP_transf_like"/>
    <property type="match status" value="1"/>
</dbReference>
<evidence type="ECO:0000313" key="12">
    <source>
        <dbReference type="EMBL" id="MBM7701450.1"/>
    </source>
</evidence>
<keyword evidence="3 10" id="KW-0662">Pyridine nucleotide biosynthesis</keyword>
<evidence type="ECO:0000256" key="7">
    <source>
        <dbReference type="ARBA" id="ARBA00022840"/>
    </source>
</evidence>
<dbReference type="InterPro" id="IPR014729">
    <property type="entry name" value="Rossmann-like_a/b/a_fold"/>
</dbReference>
<dbReference type="InterPro" id="IPR005248">
    <property type="entry name" value="NadD/NMNAT"/>
</dbReference>
<evidence type="ECO:0000256" key="9">
    <source>
        <dbReference type="ARBA" id="ARBA00048721"/>
    </source>
</evidence>
<dbReference type="CDD" id="cd02165">
    <property type="entry name" value="NMNAT"/>
    <property type="match status" value="1"/>
</dbReference>
<keyword evidence="7 10" id="KW-0067">ATP-binding</keyword>
<evidence type="ECO:0000256" key="5">
    <source>
        <dbReference type="ARBA" id="ARBA00022695"/>
    </source>
</evidence>
<dbReference type="GO" id="GO:0004515">
    <property type="term" value="F:nicotinate-nucleotide adenylyltransferase activity"/>
    <property type="evidence" value="ECO:0007669"/>
    <property type="project" value="UniProtKB-EC"/>
</dbReference>
<evidence type="ECO:0000256" key="4">
    <source>
        <dbReference type="ARBA" id="ARBA00022679"/>
    </source>
</evidence>
<dbReference type="SUPFAM" id="SSF52374">
    <property type="entry name" value="Nucleotidylyl transferase"/>
    <property type="match status" value="1"/>
</dbReference>
<keyword evidence="6 10" id="KW-0547">Nucleotide-binding</keyword>
<accession>A0ABS2QPW4</accession>
<keyword evidence="4 10" id="KW-0808">Transferase</keyword>
<dbReference type="PANTHER" id="PTHR39321:SF3">
    <property type="entry name" value="PHOSPHOPANTETHEINE ADENYLYLTRANSFERASE"/>
    <property type="match status" value="1"/>
</dbReference>
<evidence type="ECO:0000256" key="3">
    <source>
        <dbReference type="ARBA" id="ARBA00022642"/>
    </source>
</evidence>
<keyword evidence="5 10" id="KW-0548">Nucleotidyltransferase</keyword>
<dbReference type="Gene3D" id="3.40.50.620">
    <property type="entry name" value="HUPs"/>
    <property type="match status" value="1"/>
</dbReference>
<proteinExistence type="inferred from homology"/>
<dbReference type="EC" id="2.7.7.18" evidence="10"/>
<dbReference type="HAMAP" id="MF_00244">
    <property type="entry name" value="NaMN_adenylyltr"/>
    <property type="match status" value="1"/>
</dbReference>
<comment type="function">
    <text evidence="1 10">Catalyzes the reversible adenylation of nicotinate mononucleotide (NaMN) to nicotinic acid adenine dinucleotide (NaAD).</text>
</comment>
<evidence type="ECO:0000313" key="13">
    <source>
        <dbReference type="Proteomes" id="UP000809829"/>
    </source>
</evidence>
<protein>
    <recommendedName>
        <fullName evidence="10">Probable nicotinate-nucleotide adenylyltransferase</fullName>
        <ecNumber evidence="10">2.7.7.18</ecNumber>
    </recommendedName>
    <alternativeName>
        <fullName evidence="10">Deamido-NAD(+) diphosphorylase</fullName>
    </alternativeName>
    <alternativeName>
        <fullName evidence="10">Deamido-NAD(+) pyrophosphorylase</fullName>
    </alternativeName>
    <alternativeName>
        <fullName evidence="10">Nicotinate mononucleotide adenylyltransferase</fullName>
        <shortName evidence="10">NaMN adenylyltransferase</shortName>
    </alternativeName>
</protein>
<dbReference type="NCBIfam" id="NF000840">
    <property type="entry name" value="PRK00071.1-3"/>
    <property type="match status" value="1"/>
</dbReference>
<dbReference type="EMBL" id="JAFBFC010000001">
    <property type="protein sequence ID" value="MBM7701450.1"/>
    <property type="molecule type" value="Genomic_DNA"/>
</dbReference>
<dbReference type="PANTHER" id="PTHR39321">
    <property type="entry name" value="NICOTINATE-NUCLEOTIDE ADENYLYLTRANSFERASE-RELATED"/>
    <property type="match status" value="1"/>
</dbReference>
<evidence type="ECO:0000259" key="11">
    <source>
        <dbReference type="Pfam" id="PF01467"/>
    </source>
</evidence>
<keyword evidence="13" id="KW-1185">Reference proteome</keyword>
<sequence length="190" mass="22240">MKRIAILGGTFNPPHLGHLIIANEVFYTLNLDECWFMPSYTPPHKEVSDEVNPEHRLRMLELAIKGQEHFSVQDIEFDRKGTSYTFDTIRLLKELYPDVHFYFVVGGDMVEYLPKWHRIEELVHLVTFVGVKRPGYELRSSYPVEFVEVPQVDISSSLIRERVNQGHSIQYLVPNEIKAYIEENGLYESR</sequence>
<dbReference type="RefSeq" id="WP_205182777.1">
    <property type="nucleotide sequence ID" value="NZ_JAFBFC010000001.1"/>
</dbReference>
<comment type="pathway">
    <text evidence="2 10">Cofactor biosynthesis; NAD(+) biosynthesis; deamido-NAD(+) from nicotinate D-ribonucleotide: step 1/1.</text>
</comment>
<evidence type="ECO:0000256" key="10">
    <source>
        <dbReference type="HAMAP-Rule" id="MF_00244"/>
    </source>
</evidence>
<comment type="similarity">
    <text evidence="10">Belongs to the NadD family.</text>
</comment>
<evidence type="ECO:0000256" key="1">
    <source>
        <dbReference type="ARBA" id="ARBA00002324"/>
    </source>
</evidence>
<organism evidence="12 13">
    <name type="scientific">Priestia iocasae</name>
    <dbReference type="NCBI Taxonomy" id="2291674"/>
    <lineage>
        <taxon>Bacteria</taxon>
        <taxon>Bacillati</taxon>
        <taxon>Bacillota</taxon>
        <taxon>Bacilli</taxon>
        <taxon>Bacillales</taxon>
        <taxon>Bacillaceae</taxon>
        <taxon>Priestia</taxon>
    </lineage>
</organism>
<comment type="catalytic activity">
    <reaction evidence="9 10">
        <text>nicotinate beta-D-ribonucleotide + ATP + H(+) = deamido-NAD(+) + diphosphate</text>
        <dbReference type="Rhea" id="RHEA:22860"/>
        <dbReference type="ChEBI" id="CHEBI:15378"/>
        <dbReference type="ChEBI" id="CHEBI:30616"/>
        <dbReference type="ChEBI" id="CHEBI:33019"/>
        <dbReference type="ChEBI" id="CHEBI:57502"/>
        <dbReference type="ChEBI" id="CHEBI:58437"/>
        <dbReference type="EC" id="2.7.7.18"/>
    </reaction>
</comment>
<comment type="caution">
    <text evidence="12">The sequence shown here is derived from an EMBL/GenBank/DDBJ whole genome shotgun (WGS) entry which is preliminary data.</text>
</comment>
<dbReference type="Proteomes" id="UP000809829">
    <property type="component" value="Unassembled WGS sequence"/>
</dbReference>
<feature type="domain" description="Cytidyltransferase-like" evidence="11">
    <location>
        <begin position="6"/>
        <end position="162"/>
    </location>
</feature>
<dbReference type="NCBIfam" id="NF000841">
    <property type="entry name" value="PRK00071.1-4"/>
    <property type="match status" value="1"/>
</dbReference>
<evidence type="ECO:0000256" key="6">
    <source>
        <dbReference type="ARBA" id="ARBA00022741"/>
    </source>
</evidence>
<evidence type="ECO:0000256" key="8">
    <source>
        <dbReference type="ARBA" id="ARBA00023027"/>
    </source>
</evidence>
<reference evidence="12 13" key="1">
    <citation type="submission" date="2021-01" db="EMBL/GenBank/DDBJ databases">
        <title>Genomic Encyclopedia of Type Strains, Phase IV (KMG-IV): sequencing the most valuable type-strain genomes for metagenomic binning, comparative biology and taxonomic classification.</title>
        <authorList>
            <person name="Goeker M."/>
        </authorList>
    </citation>
    <scope>NUCLEOTIDE SEQUENCE [LARGE SCALE GENOMIC DNA]</scope>
    <source>
        <strain evidence="12 13">DSM 104297</strain>
    </source>
</reference>
<evidence type="ECO:0000256" key="2">
    <source>
        <dbReference type="ARBA" id="ARBA00005019"/>
    </source>
</evidence>
<gene>
    <name evidence="10" type="primary">nadD</name>
    <name evidence="12" type="ORF">JOC83_000276</name>
</gene>
<dbReference type="InterPro" id="IPR004821">
    <property type="entry name" value="Cyt_trans-like"/>
</dbReference>